<evidence type="ECO:0000256" key="10">
    <source>
        <dbReference type="PROSITE-ProRule" id="PRU01379"/>
    </source>
</evidence>
<dbReference type="MEROPS" id="M14.A22"/>
<keyword evidence="3" id="KW-0121">Carboxypeptidase</keyword>
<gene>
    <name evidence="12" type="ORF">OESDEN_04483</name>
</gene>
<dbReference type="OrthoDB" id="3626597at2759"/>
<dbReference type="GO" id="GO:0004181">
    <property type="term" value="F:metallocarboxypeptidase activity"/>
    <property type="evidence" value="ECO:0007669"/>
    <property type="project" value="InterPro"/>
</dbReference>
<keyword evidence="5" id="KW-0479">Metal-binding</keyword>
<evidence type="ECO:0000256" key="7">
    <source>
        <dbReference type="ARBA" id="ARBA00022801"/>
    </source>
</evidence>
<evidence type="ECO:0000313" key="13">
    <source>
        <dbReference type="Proteomes" id="UP000053660"/>
    </source>
</evidence>
<accession>A0A0B1TDF5</accession>
<comment type="cofactor">
    <cofactor evidence="1">
        <name>Zn(2+)</name>
        <dbReference type="ChEBI" id="CHEBI:29105"/>
    </cofactor>
</comment>
<keyword evidence="9" id="KW-0482">Metalloprotease</keyword>
<sequence>MRHFRVKDFVVFLVVDYDRSIKISLVARSSYDSNPKIQKILDLVDFYILPVMNPDGYEYSRIKNRMWRKNRRAALCKRQHYHMVCCGGVDLNRNFDWFWSSSGSSTDPCHETYHGPGPCSEPETQVVRDYLQENKPEVNCGFTSE</sequence>
<reference evidence="12 13" key="1">
    <citation type="submission" date="2014-03" db="EMBL/GenBank/DDBJ databases">
        <title>Draft genome of the hookworm Oesophagostomum dentatum.</title>
        <authorList>
            <person name="Mitreva M."/>
        </authorList>
    </citation>
    <scope>NUCLEOTIDE SEQUENCE [LARGE SCALE GENOMIC DNA]</scope>
    <source>
        <strain evidence="12 13">OD-Hann</strain>
    </source>
</reference>
<keyword evidence="6" id="KW-0732">Signal</keyword>
<dbReference type="GO" id="GO:0008270">
    <property type="term" value="F:zinc ion binding"/>
    <property type="evidence" value="ECO:0007669"/>
    <property type="project" value="InterPro"/>
</dbReference>
<evidence type="ECO:0000256" key="4">
    <source>
        <dbReference type="ARBA" id="ARBA00022670"/>
    </source>
</evidence>
<name>A0A0B1TDF5_OESDE</name>
<dbReference type="PANTHER" id="PTHR11705:SF133">
    <property type="entry name" value="PEPTIDASE M14 CARBOXYPEPTIDASE A DOMAIN-CONTAINING PROTEIN"/>
    <property type="match status" value="1"/>
</dbReference>
<dbReference type="EMBL" id="KN549920">
    <property type="protein sequence ID" value="KHJ95573.1"/>
    <property type="molecule type" value="Genomic_DNA"/>
</dbReference>
<keyword evidence="8" id="KW-0862">Zinc</keyword>
<dbReference type="InterPro" id="IPR000834">
    <property type="entry name" value="Peptidase_M14"/>
</dbReference>
<comment type="caution">
    <text evidence="10">Lacks conserved residue(s) required for the propagation of feature annotation.</text>
</comment>
<dbReference type="FunFam" id="3.40.630.10:FF:000084">
    <property type="entry name" value="Carboxypeptidase B2"/>
    <property type="match status" value="1"/>
</dbReference>
<evidence type="ECO:0000256" key="3">
    <source>
        <dbReference type="ARBA" id="ARBA00022645"/>
    </source>
</evidence>
<comment type="similarity">
    <text evidence="2 10">Belongs to the peptidase M14 family.</text>
</comment>
<dbReference type="Pfam" id="PF00246">
    <property type="entry name" value="Peptidase_M14"/>
    <property type="match status" value="1"/>
</dbReference>
<keyword evidence="7" id="KW-0378">Hydrolase</keyword>
<evidence type="ECO:0000256" key="8">
    <source>
        <dbReference type="ARBA" id="ARBA00022833"/>
    </source>
</evidence>
<protein>
    <recommendedName>
        <fullName evidence="11">Peptidase M14 domain-containing protein</fullName>
    </recommendedName>
</protein>
<keyword evidence="4" id="KW-0645">Protease</keyword>
<dbReference type="GO" id="GO:0005615">
    <property type="term" value="C:extracellular space"/>
    <property type="evidence" value="ECO:0007669"/>
    <property type="project" value="TreeGrafter"/>
</dbReference>
<evidence type="ECO:0000256" key="6">
    <source>
        <dbReference type="ARBA" id="ARBA00022729"/>
    </source>
</evidence>
<dbReference type="GO" id="GO:0006508">
    <property type="term" value="P:proteolysis"/>
    <property type="evidence" value="ECO:0007669"/>
    <property type="project" value="UniProtKB-KW"/>
</dbReference>
<evidence type="ECO:0000256" key="9">
    <source>
        <dbReference type="ARBA" id="ARBA00023049"/>
    </source>
</evidence>
<evidence type="ECO:0000256" key="2">
    <source>
        <dbReference type="ARBA" id="ARBA00005988"/>
    </source>
</evidence>
<dbReference type="PROSITE" id="PS52035">
    <property type="entry name" value="PEPTIDASE_M14"/>
    <property type="match status" value="1"/>
</dbReference>
<dbReference type="SUPFAM" id="SSF53187">
    <property type="entry name" value="Zn-dependent exopeptidases"/>
    <property type="match status" value="1"/>
</dbReference>
<evidence type="ECO:0000256" key="1">
    <source>
        <dbReference type="ARBA" id="ARBA00001947"/>
    </source>
</evidence>
<dbReference type="SMART" id="SM00631">
    <property type="entry name" value="Zn_pept"/>
    <property type="match status" value="1"/>
</dbReference>
<keyword evidence="13" id="KW-1185">Reference proteome</keyword>
<proteinExistence type="inferred from homology"/>
<organism evidence="12 13">
    <name type="scientific">Oesophagostomum dentatum</name>
    <name type="common">Nodular worm</name>
    <dbReference type="NCBI Taxonomy" id="61180"/>
    <lineage>
        <taxon>Eukaryota</taxon>
        <taxon>Metazoa</taxon>
        <taxon>Ecdysozoa</taxon>
        <taxon>Nematoda</taxon>
        <taxon>Chromadorea</taxon>
        <taxon>Rhabditida</taxon>
        <taxon>Rhabditina</taxon>
        <taxon>Rhabditomorpha</taxon>
        <taxon>Strongyloidea</taxon>
        <taxon>Strongylidae</taxon>
        <taxon>Oesophagostomum</taxon>
    </lineage>
</organism>
<feature type="domain" description="Peptidase M14" evidence="11">
    <location>
        <begin position="1"/>
        <end position="145"/>
    </location>
</feature>
<dbReference type="Proteomes" id="UP000053660">
    <property type="component" value="Unassembled WGS sequence"/>
</dbReference>
<dbReference type="AlphaFoldDB" id="A0A0B1TDF5"/>
<evidence type="ECO:0000313" key="12">
    <source>
        <dbReference type="EMBL" id="KHJ95573.1"/>
    </source>
</evidence>
<evidence type="ECO:0000256" key="5">
    <source>
        <dbReference type="ARBA" id="ARBA00022723"/>
    </source>
</evidence>
<dbReference type="Gene3D" id="3.40.630.10">
    <property type="entry name" value="Zn peptidases"/>
    <property type="match status" value="1"/>
</dbReference>
<evidence type="ECO:0000259" key="11">
    <source>
        <dbReference type="PROSITE" id="PS52035"/>
    </source>
</evidence>
<dbReference type="PANTHER" id="PTHR11705">
    <property type="entry name" value="PROTEASE FAMILY M14 CARBOXYPEPTIDASE A,B"/>
    <property type="match status" value="1"/>
</dbReference>